<dbReference type="AlphaFoldDB" id="A0A1G2QGD0"/>
<evidence type="ECO:0000313" key="1">
    <source>
        <dbReference type="EMBL" id="OHA59458.1"/>
    </source>
</evidence>
<organism evidence="1 2">
    <name type="scientific">Candidatus Vogelbacteria bacterium RIFOXYD1_FULL_46_19</name>
    <dbReference type="NCBI Taxonomy" id="1802439"/>
    <lineage>
        <taxon>Bacteria</taxon>
        <taxon>Candidatus Vogeliibacteriota</taxon>
    </lineage>
</organism>
<comment type="caution">
    <text evidence="1">The sequence shown here is derived from an EMBL/GenBank/DDBJ whole genome shotgun (WGS) entry which is preliminary data.</text>
</comment>
<sequence>MLMALGLVVVFFVIVIASIAILKGSASLIFRDEKGTALPSQPSSPGTVEVVAIDECFPKYQVGDVINFHLQVPEEASPVTIVVQSPDASRIEFTLEQNGNVNVQKELSGASGESWRVFPRTPDRQTTLLQKEMPSRIGKDDNPVRFLITDANGASYEPPPIAVTVD</sequence>
<protein>
    <submittedName>
        <fullName evidence="1">Uncharacterized protein</fullName>
    </submittedName>
</protein>
<dbReference type="EMBL" id="MHTK01000006">
    <property type="protein sequence ID" value="OHA59458.1"/>
    <property type="molecule type" value="Genomic_DNA"/>
</dbReference>
<evidence type="ECO:0000313" key="2">
    <source>
        <dbReference type="Proteomes" id="UP000177838"/>
    </source>
</evidence>
<name>A0A1G2QGD0_9BACT</name>
<accession>A0A1G2QGD0</accession>
<dbReference type="Proteomes" id="UP000177838">
    <property type="component" value="Unassembled WGS sequence"/>
</dbReference>
<reference evidence="1 2" key="1">
    <citation type="journal article" date="2016" name="Nat. Commun.">
        <title>Thousands of microbial genomes shed light on interconnected biogeochemical processes in an aquifer system.</title>
        <authorList>
            <person name="Anantharaman K."/>
            <person name="Brown C.T."/>
            <person name="Hug L.A."/>
            <person name="Sharon I."/>
            <person name="Castelle C.J."/>
            <person name="Probst A.J."/>
            <person name="Thomas B.C."/>
            <person name="Singh A."/>
            <person name="Wilkins M.J."/>
            <person name="Karaoz U."/>
            <person name="Brodie E.L."/>
            <person name="Williams K.H."/>
            <person name="Hubbard S.S."/>
            <person name="Banfield J.F."/>
        </authorList>
    </citation>
    <scope>NUCLEOTIDE SEQUENCE [LARGE SCALE GENOMIC DNA]</scope>
</reference>
<proteinExistence type="predicted"/>
<gene>
    <name evidence="1" type="ORF">A2589_01180</name>
</gene>